<sequence>MTITVNTDELLVAYLDNELSPTERQALEERLSHDALLAERLVLLERSSLPFKSAFAPLLDAAPAPRLQAYLTPPTAAVSRRQLIAAAVSFLALGVIGDRAFLHFSQPEENWRELVAQYMALYTAETLVDTPLPEALENQLRSTGQQLGLTLTSEKMMLPDATLKNARTLAYEDRRIAQITWLDPASGPLALCITGNAGQPMAAKSEQRLGMNIVFWADKTHQFMVIGHGSAGNMSEIAQRLQRKISA</sequence>
<organism evidence="1 2">
    <name type="scientific">Buttiauxella selenatireducens</name>
    <dbReference type="NCBI Taxonomy" id="3073902"/>
    <lineage>
        <taxon>Bacteria</taxon>
        <taxon>Pseudomonadati</taxon>
        <taxon>Pseudomonadota</taxon>
        <taxon>Gammaproteobacteria</taxon>
        <taxon>Enterobacterales</taxon>
        <taxon>Enterobacteriaceae</taxon>
        <taxon>Buttiauxella</taxon>
    </lineage>
</organism>
<accession>A0ABY9S796</accession>
<name>A0ABY9S796_9ENTR</name>
<reference evidence="1 2" key="1">
    <citation type="submission" date="2023-09" db="EMBL/GenBank/DDBJ databases">
        <title>Buttiauxella selenatireducens sp. nov., isolated from the rhizosphere of Cardamine hupingshanesis.</title>
        <authorList>
            <person name="Zhang S."/>
            <person name="Xu Z."/>
            <person name="Wang H."/>
            <person name="Guo Y."/>
        </authorList>
    </citation>
    <scope>NUCLEOTIDE SEQUENCE [LARGE SCALE GENOMIC DNA]</scope>
    <source>
        <strain evidence="1 2">R73</strain>
    </source>
</reference>
<proteinExistence type="predicted"/>
<dbReference type="EMBL" id="CP133838">
    <property type="protein sequence ID" value="WMY73398.1"/>
    <property type="molecule type" value="Genomic_DNA"/>
</dbReference>
<protein>
    <submittedName>
        <fullName evidence="1">Anti-sigma factor</fullName>
    </submittedName>
</protein>
<evidence type="ECO:0000313" key="1">
    <source>
        <dbReference type="EMBL" id="WMY73398.1"/>
    </source>
</evidence>
<evidence type="ECO:0000313" key="2">
    <source>
        <dbReference type="Proteomes" id="UP001246690"/>
    </source>
</evidence>
<dbReference type="RefSeq" id="WP_309875764.1">
    <property type="nucleotide sequence ID" value="NZ_CP133838.1"/>
</dbReference>
<keyword evidence="2" id="KW-1185">Reference proteome</keyword>
<gene>
    <name evidence="1" type="ORF">RHD99_18355</name>
</gene>
<dbReference type="Proteomes" id="UP001246690">
    <property type="component" value="Chromosome"/>
</dbReference>